<protein>
    <recommendedName>
        <fullName evidence="3">Dihydroflavonol-4-reductase</fullName>
    </recommendedName>
</protein>
<name>A0A1M6I6R3_9RHOB</name>
<dbReference type="GO" id="GO:0005737">
    <property type="term" value="C:cytoplasm"/>
    <property type="evidence" value="ECO:0007669"/>
    <property type="project" value="TreeGrafter"/>
</dbReference>
<keyword evidence="2" id="KW-1185">Reference proteome</keyword>
<dbReference type="GO" id="GO:0004029">
    <property type="term" value="F:aldehyde dehydrogenase (NAD+) activity"/>
    <property type="evidence" value="ECO:0007669"/>
    <property type="project" value="TreeGrafter"/>
</dbReference>
<gene>
    <name evidence="1" type="ORF">SAMN05444000_1078</name>
</gene>
<dbReference type="AlphaFoldDB" id="A0A1M6I6R3"/>
<sequence>MVINPSLVLGPALNAAPTSETFRIVKQIGDGTMKAGAPRAGVGAVDVRDLADAHVAAAFTPDAKGRNIVSGHNTDLLELGLALQDKYGADYPLPKRALPKWLVWLVGPFSGISRTFVARNVNVVWKADNAKGRRELGVTYRTLQDTMEDMFAQMIDDGTFRKP</sequence>
<dbReference type="PANTHER" id="PTHR48079:SF6">
    <property type="entry name" value="NAD(P)-BINDING DOMAIN-CONTAINING PROTEIN-RELATED"/>
    <property type="match status" value="1"/>
</dbReference>
<proteinExistence type="predicted"/>
<evidence type="ECO:0008006" key="3">
    <source>
        <dbReference type="Google" id="ProtNLM"/>
    </source>
</evidence>
<dbReference type="EMBL" id="FQZQ01000007">
    <property type="protein sequence ID" value="SHJ30139.1"/>
    <property type="molecule type" value="Genomic_DNA"/>
</dbReference>
<reference evidence="2" key="1">
    <citation type="submission" date="2016-11" db="EMBL/GenBank/DDBJ databases">
        <authorList>
            <person name="Varghese N."/>
            <person name="Submissions S."/>
        </authorList>
    </citation>
    <scope>NUCLEOTIDE SEQUENCE [LARGE SCALE GENOMIC DNA]</scope>
    <source>
        <strain evidence="2">DSM 100564</strain>
    </source>
</reference>
<dbReference type="Proteomes" id="UP000183982">
    <property type="component" value="Unassembled WGS sequence"/>
</dbReference>
<evidence type="ECO:0000313" key="2">
    <source>
        <dbReference type="Proteomes" id="UP000183982"/>
    </source>
</evidence>
<dbReference type="SUPFAM" id="SSF51735">
    <property type="entry name" value="NAD(P)-binding Rossmann-fold domains"/>
    <property type="match status" value="1"/>
</dbReference>
<dbReference type="Gene3D" id="3.40.50.720">
    <property type="entry name" value="NAD(P)-binding Rossmann-like Domain"/>
    <property type="match status" value="1"/>
</dbReference>
<dbReference type="STRING" id="1470563.SAMN05444000_1078"/>
<accession>A0A1M6I6R3</accession>
<dbReference type="PANTHER" id="PTHR48079">
    <property type="entry name" value="PROTEIN YEEZ"/>
    <property type="match status" value="1"/>
</dbReference>
<evidence type="ECO:0000313" key="1">
    <source>
        <dbReference type="EMBL" id="SHJ30139.1"/>
    </source>
</evidence>
<organism evidence="1 2">
    <name type="scientific">Shimia gijangensis</name>
    <dbReference type="NCBI Taxonomy" id="1470563"/>
    <lineage>
        <taxon>Bacteria</taxon>
        <taxon>Pseudomonadati</taxon>
        <taxon>Pseudomonadota</taxon>
        <taxon>Alphaproteobacteria</taxon>
        <taxon>Rhodobacterales</taxon>
        <taxon>Roseobacteraceae</taxon>
    </lineage>
</organism>
<dbReference type="InterPro" id="IPR036291">
    <property type="entry name" value="NAD(P)-bd_dom_sf"/>
</dbReference>
<dbReference type="InterPro" id="IPR051783">
    <property type="entry name" value="NAD(P)-dependent_oxidoreduct"/>
</dbReference>